<dbReference type="InterPro" id="IPR050952">
    <property type="entry name" value="TRIM-NHL_E3_ligases"/>
</dbReference>
<dbReference type="PANTHER" id="PTHR24104:SF21">
    <property type="entry name" value="TRIPARTITE MOTIF-CONTAINING PROTEIN 3"/>
    <property type="match status" value="1"/>
</dbReference>
<evidence type="ECO:0000313" key="1">
    <source>
        <dbReference type="Ensembl" id="ENSNNAP00000014784.1"/>
    </source>
</evidence>
<name>A0A8C6XIC0_NAJNA</name>
<dbReference type="GO" id="GO:0061630">
    <property type="term" value="F:ubiquitin protein ligase activity"/>
    <property type="evidence" value="ECO:0007669"/>
    <property type="project" value="TreeGrafter"/>
</dbReference>
<dbReference type="Proteomes" id="UP000694559">
    <property type="component" value="Unplaced"/>
</dbReference>
<dbReference type="AlphaFoldDB" id="A0A8C6XIC0"/>
<proteinExistence type="predicted"/>
<dbReference type="Ensembl" id="ENSNNAT00000015507.1">
    <property type="protein sequence ID" value="ENSNNAP00000014784.1"/>
    <property type="gene ID" value="ENSNNAG00000009973.1"/>
</dbReference>
<protein>
    <submittedName>
        <fullName evidence="1">NHL repeat containing 4</fullName>
    </submittedName>
</protein>
<dbReference type="Gene3D" id="2.120.10.30">
    <property type="entry name" value="TolB, C-terminal domain"/>
    <property type="match status" value="1"/>
</dbReference>
<keyword evidence="2" id="KW-1185">Reference proteome</keyword>
<dbReference type="SUPFAM" id="SSF101898">
    <property type="entry name" value="NHL repeat"/>
    <property type="match status" value="1"/>
</dbReference>
<gene>
    <name evidence="1" type="primary">NHLRC4</name>
</gene>
<dbReference type="OrthoDB" id="10020332at2759"/>
<reference evidence="1" key="2">
    <citation type="submission" date="2025-09" db="UniProtKB">
        <authorList>
            <consortium name="Ensembl"/>
        </authorList>
    </citation>
    <scope>IDENTIFICATION</scope>
</reference>
<reference evidence="1" key="1">
    <citation type="submission" date="2025-08" db="UniProtKB">
        <authorList>
            <consortium name="Ensembl"/>
        </authorList>
    </citation>
    <scope>IDENTIFICATION</scope>
</reference>
<evidence type="ECO:0000313" key="2">
    <source>
        <dbReference type="Proteomes" id="UP000694559"/>
    </source>
</evidence>
<dbReference type="GeneTree" id="ENSGT00530000063870"/>
<sequence length="139" mass="14895">MRNAHSISNFSGPRYVCSLPDGGFAVSEECGGVKLFDSSHKLVSSVNSKYGHQFGNPAGLCADKEGNMIVADEQLQKVHLFPKNGSPICLVSKGLLRPTGVACTPDGSLFVIDSGDNDIKPLLKHLQSNISILYCIFQV</sequence>
<dbReference type="GO" id="GO:0000209">
    <property type="term" value="P:protein polyubiquitination"/>
    <property type="evidence" value="ECO:0007669"/>
    <property type="project" value="TreeGrafter"/>
</dbReference>
<dbReference type="PANTHER" id="PTHR24104">
    <property type="entry name" value="E3 UBIQUITIN-PROTEIN LIGASE NHLRC1-RELATED"/>
    <property type="match status" value="1"/>
</dbReference>
<accession>A0A8C6XIC0</accession>
<dbReference type="InterPro" id="IPR011042">
    <property type="entry name" value="6-blade_b-propeller_TolB-like"/>
</dbReference>
<dbReference type="GO" id="GO:0043161">
    <property type="term" value="P:proteasome-mediated ubiquitin-dependent protein catabolic process"/>
    <property type="evidence" value="ECO:0007669"/>
    <property type="project" value="TreeGrafter"/>
</dbReference>
<dbReference type="OMA" id="HGAPICL"/>
<organism evidence="1 2">
    <name type="scientific">Naja naja</name>
    <name type="common">Indian cobra</name>
    <dbReference type="NCBI Taxonomy" id="35670"/>
    <lineage>
        <taxon>Eukaryota</taxon>
        <taxon>Metazoa</taxon>
        <taxon>Chordata</taxon>
        <taxon>Craniata</taxon>
        <taxon>Vertebrata</taxon>
        <taxon>Euteleostomi</taxon>
        <taxon>Lepidosauria</taxon>
        <taxon>Squamata</taxon>
        <taxon>Bifurcata</taxon>
        <taxon>Unidentata</taxon>
        <taxon>Episquamata</taxon>
        <taxon>Toxicofera</taxon>
        <taxon>Serpentes</taxon>
        <taxon>Colubroidea</taxon>
        <taxon>Elapidae</taxon>
        <taxon>Elapinae</taxon>
        <taxon>Naja</taxon>
    </lineage>
</organism>